<evidence type="ECO:0000256" key="3">
    <source>
        <dbReference type="ARBA" id="ARBA00022576"/>
    </source>
</evidence>
<evidence type="ECO:0000313" key="9">
    <source>
        <dbReference type="EMBL" id="OXU26106.1"/>
    </source>
</evidence>
<evidence type="ECO:0000256" key="2">
    <source>
        <dbReference type="ARBA" id="ARBA00007441"/>
    </source>
</evidence>
<dbReference type="FunFam" id="3.40.640.10:FF:000024">
    <property type="entry name" value="Kynurenine--oxoglutarate transaminase 3"/>
    <property type="match status" value="2"/>
</dbReference>
<evidence type="ECO:0000256" key="5">
    <source>
        <dbReference type="ARBA" id="ARBA00022898"/>
    </source>
</evidence>
<dbReference type="InterPro" id="IPR015421">
    <property type="entry name" value="PyrdxlP-dep_Trfase_major"/>
</dbReference>
<sequence>MDQKKGSMAIWAVFIVMTTWVSTSQANKFDFPAHVVGANHSALEEMAPYMKYKKVDLGIDNLDDNPPLHIRRALANATLSDDYRLNQLDLSVGLPRFLEALARFYSPLVGQDLVPGENVFATIGATGAVYDAFHGHTSPGDEWIVIQPAYTMYLPMIKLAHGVPRFTNLKLQANKSGEITGQDWLIDREQMESLFTNKTKGILLNNPLNPLGKIYTLEELEFIAGLAKKYDTLVISDEAHEWIAHKPHIRIGKLIYRDKLCKIYSSNFNLAVSFVVYEASLPGMWERTITIGSSSKSFSAAGFRVGWAYGPANILNHLKTIHERTSDTAPTPIQAALAFGFEQEYRDFGKPDSFFAIHNREVQAKRDFMVGVFKKVGLRPIVPGGGYCMAVDWTTLKGKPQLKTKDASMEFVKWLLKKVGVVALPLSSFYAEGHKHIGENYARFCFHKNEDTLKKAEEQLQLLLNDMGLPEMIRVTFIALLVCLSVRPGVGIPLSEKVAKRLARSLADEDPIVDLQVDKTDDFAPPHLVKALLQAIVSNDTSLNQYASGIGHPRLRKALAAFYSKVIDRELDWQTNVLVTIGATEAIFDSFHALTRPGDEWIVVEPFFSKYAPTIKLAGGIPRFTSMKLTKTSGEITGADWVLDKEELRSLFNSKTRGIILNNPNNPAGKILTMEELLFVADLVKKHDAYVIADDAHEWVVFDPIKTPFIRMAQLPGMWERTITIGSASKSFTVSGWRVGWAYAPADLISRLLEIHTNAVQSVPTPQQEALAFGFEDELRLYGKPEAYFVSNPRAVREKHNFMYQAFVDAGMIPIRPDGGYCMLARWSRFDDYKELFDDQEKAVAFENFMSQRIKILGTTMADYYSTEHRYMGEDYIRFCLQKRNETLICLLVRPSVGTPLSERFSTRFARSLADEDPIVDLQVDMTDDFAPQHLLQVMLQAVASNDTSLNQYASGRGHPRLRKALAAFYSRVINRELDWQTNVLVTIGATEAVFDSFHALTQPGDEWIVVEPFFSKYAPTIKIAGGIPRFTSMKLTKTSGEIKGSDWVLNKEELRSLFNNKTRGIIINNPNNPAGKILTMEDLQFIADLVKQHDAYVIADDAHEWVLFDPVKTPFIRMVELPGMWERTVTIGSASKSFTVSGWRVGWAYAPANLISRLFQIHANAVQSVPTPQQEAVAFGFEEELRLYGKPESYFVSKARSVREKHNFMYQAFVDAGMIPIRPDGGYCMLARWPSFDDHTELLDGQEKAVAFENFMSQRIKILGTTMADYYSTEHRYMGEEYIRFCLEKRNETLVRTANNLKKLLTL</sequence>
<reference evidence="9 10" key="1">
    <citation type="journal article" date="2017" name="Curr. Biol.">
        <title>The Evolution of Venom by Co-option of Single-Copy Genes.</title>
        <authorList>
            <person name="Martinson E.O."/>
            <person name="Mrinalini"/>
            <person name="Kelkar Y.D."/>
            <person name="Chang C.H."/>
            <person name="Werren J.H."/>
        </authorList>
    </citation>
    <scope>NUCLEOTIDE SEQUENCE [LARGE SCALE GENOMIC DNA]</scope>
    <source>
        <strain evidence="9 10">Alberta</strain>
        <tissue evidence="9">Whole body</tissue>
    </source>
</reference>
<accession>A0A232F5K5</accession>
<dbReference type="CDD" id="cd00609">
    <property type="entry name" value="AAT_like"/>
    <property type="match status" value="3"/>
</dbReference>
<dbReference type="GO" id="GO:0005739">
    <property type="term" value="C:mitochondrion"/>
    <property type="evidence" value="ECO:0007669"/>
    <property type="project" value="TreeGrafter"/>
</dbReference>
<dbReference type="GO" id="GO:0016212">
    <property type="term" value="F:kynurenine-oxoglutarate transaminase activity"/>
    <property type="evidence" value="ECO:0007669"/>
    <property type="project" value="TreeGrafter"/>
</dbReference>
<dbReference type="Gene3D" id="3.90.1150.10">
    <property type="entry name" value="Aspartate Aminotransferase, domain 1"/>
    <property type="match status" value="3"/>
</dbReference>
<dbReference type="FunFam" id="3.90.1150.10:FF:000141">
    <property type="entry name" value="Kynurenine--oxoglutarate transaminase 1"/>
    <property type="match status" value="1"/>
</dbReference>
<dbReference type="Pfam" id="PF00155">
    <property type="entry name" value="Aminotran_1_2"/>
    <property type="match status" value="3"/>
</dbReference>
<dbReference type="Proteomes" id="UP000215335">
    <property type="component" value="Unassembled WGS sequence"/>
</dbReference>
<name>A0A232F5K5_9HYME</name>
<organism evidence="9 10">
    <name type="scientific">Trichomalopsis sarcophagae</name>
    <dbReference type="NCBI Taxonomy" id="543379"/>
    <lineage>
        <taxon>Eukaryota</taxon>
        <taxon>Metazoa</taxon>
        <taxon>Ecdysozoa</taxon>
        <taxon>Arthropoda</taxon>
        <taxon>Hexapoda</taxon>
        <taxon>Insecta</taxon>
        <taxon>Pterygota</taxon>
        <taxon>Neoptera</taxon>
        <taxon>Endopterygota</taxon>
        <taxon>Hymenoptera</taxon>
        <taxon>Apocrita</taxon>
        <taxon>Proctotrupomorpha</taxon>
        <taxon>Chalcidoidea</taxon>
        <taxon>Pteromalidae</taxon>
        <taxon>Pteromalinae</taxon>
        <taxon>Trichomalopsis</taxon>
    </lineage>
</organism>
<dbReference type="SUPFAM" id="SSF53383">
    <property type="entry name" value="PLP-dependent transferases"/>
    <property type="match status" value="3"/>
</dbReference>
<dbReference type="Gene3D" id="3.40.640.10">
    <property type="entry name" value="Type I PLP-dependent aspartate aminotransferase-like (Major domain)"/>
    <property type="match status" value="3"/>
</dbReference>
<feature type="domain" description="Aminotransferase class I/classII large" evidence="8">
    <location>
        <begin position="922"/>
        <end position="1236"/>
    </location>
</feature>
<protein>
    <recommendedName>
        <fullName evidence="8">Aminotransferase class I/classII large domain-containing protein</fullName>
    </recommendedName>
</protein>
<keyword evidence="3" id="KW-0032">Aminotransferase</keyword>
<dbReference type="InterPro" id="IPR004839">
    <property type="entry name" value="Aminotransferase_I/II_large"/>
</dbReference>
<feature type="chain" id="PRO_5013167134" description="Aminotransferase class I/classII large domain-containing protein" evidence="7">
    <location>
        <begin position="27"/>
        <end position="1308"/>
    </location>
</feature>
<comment type="pathway">
    <text evidence="6">Amino-acid degradation; L-kynurenine degradation; kynurenate from L-kynurenine: step 1/2.</text>
</comment>
<feature type="signal peptide" evidence="7">
    <location>
        <begin position="1"/>
        <end position="26"/>
    </location>
</feature>
<evidence type="ECO:0000259" key="8">
    <source>
        <dbReference type="Pfam" id="PF00155"/>
    </source>
</evidence>
<comment type="similarity">
    <text evidence="2">Belongs to the class-I pyridoxal-phosphate-dependent aminotransferase family.</text>
</comment>
<evidence type="ECO:0000256" key="6">
    <source>
        <dbReference type="ARBA" id="ARBA00024016"/>
    </source>
</evidence>
<gene>
    <name evidence="9" type="ORF">TSAR_016780</name>
</gene>
<keyword evidence="5" id="KW-0663">Pyridoxal phosphate</keyword>
<evidence type="ECO:0000256" key="4">
    <source>
        <dbReference type="ARBA" id="ARBA00022679"/>
    </source>
</evidence>
<dbReference type="EMBL" id="NNAY01000875">
    <property type="protein sequence ID" value="OXU26106.1"/>
    <property type="molecule type" value="Genomic_DNA"/>
</dbReference>
<comment type="cofactor">
    <cofactor evidence="1">
        <name>pyridoxal 5'-phosphate</name>
        <dbReference type="ChEBI" id="CHEBI:597326"/>
    </cofactor>
</comment>
<dbReference type="InterPro" id="IPR015422">
    <property type="entry name" value="PyrdxlP-dep_Trfase_small"/>
</dbReference>
<feature type="domain" description="Aminotransferase class I/classII large" evidence="8">
    <location>
        <begin position="512"/>
        <end position="830"/>
    </location>
</feature>
<dbReference type="STRING" id="543379.A0A232F5K5"/>
<keyword evidence="10" id="KW-1185">Reference proteome</keyword>
<dbReference type="InterPro" id="IPR051326">
    <property type="entry name" value="Kynurenine-oxoglutarate_AT"/>
</dbReference>
<keyword evidence="4" id="KW-0808">Transferase</keyword>
<evidence type="ECO:0000256" key="7">
    <source>
        <dbReference type="SAM" id="SignalP"/>
    </source>
</evidence>
<dbReference type="PANTHER" id="PTHR43807">
    <property type="entry name" value="FI04487P"/>
    <property type="match status" value="1"/>
</dbReference>
<comment type="caution">
    <text evidence="9">The sequence shown here is derived from an EMBL/GenBank/DDBJ whole genome shotgun (WGS) entry which is preliminary data.</text>
</comment>
<evidence type="ECO:0000256" key="1">
    <source>
        <dbReference type="ARBA" id="ARBA00001933"/>
    </source>
</evidence>
<keyword evidence="7" id="KW-0732">Signal</keyword>
<evidence type="ECO:0000313" key="10">
    <source>
        <dbReference type="Proteomes" id="UP000215335"/>
    </source>
</evidence>
<proteinExistence type="inferred from homology"/>
<feature type="domain" description="Aminotransferase class I/classII large" evidence="8">
    <location>
        <begin position="53"/>
        <end position="456"/>
    </location>
</feature>
<dbReference type="GO" id="GO:0030170">
    <property type="term" value="F:pyridoxal phosphate binding"/>
    <property type="evidence" value="ECO:0007669"/>
    <property type="project" value="InterPro"/>
</dbReference>
<dbReference type="PANTHER" id="PTHR43807:SF20">
    <property type="entry name" value="FI04487P"/>
    <property type="match status" value="1"/>
</dbReference>
<dbReference type="InterPro" id="IPR015424">
    <property type="entry name" value="PyrdxlP-dep_Trfase"/>
</dbReference>